<sequence>MQRIVRMLWARTAEEGSRTIIHAVIADESTHGKHLSGCEVKEHWISPSMTDAEGQRTQKQIWKELAALMESAHPGCAPRIS</sequence>
<organism evidence="1 2">
    <name type="scientific">Cucurbitaria berberidis CBS 394.84</name>
    <dbReference type="NCBI Taxonomy" id="1168544"/>
    <lineage>
        <taxon>Eukaryota</taxon>
        <taxon>Fungi</taxon>
        <taxon>Dikarya</taxon>
        <taxon>Ascomycota</taxon>
        <taxon>Pezizomycotina</taxon>
        <taxon>Dothideomycetes</taxon>
        <taxon>Pleosporomycetidae</taxon>
        <taxon>Pleosporales</taxon>
        <taxon>Pleosporineae</taxon>
        <taxon>Cucurbitariaceae</taxon>
        <taxon>Cucurbitaria</taxon>
    </lineage>
</organism>
<dbReference type="EMBL" id="ML976615">
    <property type="protein sequence ID" value="KAF1847271.1"/>
    <property type="molecule type" value="Genomic_DNA"/>
</dbReference>
<dbReference type="GeneID" id="63855777"/>
<evidence type="ECO:0000313" key="1">
    <source>
        <dbReference type="EMBL" id="KAF1847271.1"/>
    </source>
</evidence>
<gene>
    <name evidence="1" type="ORF">K460DRAFT_56180</name>
</gene>
<proteinExistence type="predicted"/>
<evidence type="ECO:0000313" key="2">
    <source>
        <dbReference type="Proteomes" id="UP000800039"/>
    </source>
</evidence>
<reference evidence="1" key="1">
    <citation type="submission" date="2020-01" db="EMBL/GenBank/DDBJ databases">
        <authorList>
            <consortium name="DOE Joint Genome Institute"/>
            <person name="Haridas S."/>
            <person name="Albert R."/>
            <person name="Binder M."/>
            <person name="Bloem J."/>
            <person name="Labutti K."/>
            <person name="Salamov A."/>
            <person name="Andreopoulos B."/>
            <person name="Baker S.E."/>
            <person name="Barry K."/>
            <person name="Bills G."/>
            <person name="Bluhm B.H."/>
            <person name="Cannon C."/>
            <person name="Castanera R."/>
            <person name="Culley D.E."/>
            <person name="Daum C."/>
            <person name="Ezra D."/>
            <person name="Gonzalez J.B."/>
            <person name="Henrissat B."/>
            <person name="Kuo A."/>
            <person name="Liang C."/>
            <person name="Lipzen A."/>
            <person name="Lutzoni F."/>
            <person name="Magnuson J."/>
            <person name="Mondo S."/>
            <person name="Nolan M."/>
            <person name="Ohm R."/>
            <person name="Pangilinan J."/>
            <person name="Park H.-J."/>
            <person name="Ramirez L."/>
            <person name="Alfaro M."/>
            <person name="Sun H."/>
            <person name="Tritt A."/>
            <person name="Yoshinaga Y."/>
            <person name="Zwiers L.-H."/>
            <person name="Turgeon B.G."/>
            <person name="Goodwin S.B."/>
            <person name="Spatafora J.W."/>
            <person name="Crous P.W."/>
            <person name="Grigoriev I.V."/>
        </authorList>
    </citation>
    <scope>NUCLEOTIDE SEQUENCE</scope>
    <source>
        <strain evidence="1">CBS 394.84</strain>
    </source>
</reference>
<dbReference type="AlphaFoldDB" id="A0A9P4GLH6"/>
<dbReference type="OrthoDB" id="542013at2759"/>
<dbReference type="Proteomes" id="UP000800039">
    <property type="component" value="Unassembled WGS sequence"/>
</dbReference>
<protein>
    <submittedName>
        <fullName evidence="1">Uncharacterized protein</fullName>
    </submittedName>
</protein>
<name>A0A9P4GLH6_9PLEO</name>
<accession>A0A9P4GLH6</accession>
<dbReference type="RefSeq" id="XP_040789834.1">
    <property type="nucleotide sequence ID" value="XM_040938521.1"/>
</dbReference>
<keyword evidence="2" id="KW-1185">Reference proteome</keyword>
<comment type="caution">
    <text evidence="1">The sequence shown here is derived from an EMBL/GenBank/DDBJ whole genome shotgun (WGS) entry which is preliminary data.</text>
</comment>